<name>A0A1F6DWY4_9BACT</name>
<evidence type="ECO:0000313" key="2">
    <source>
        <dbReference type="EMBL" id="OGG65857.1"/>
    </source>
</evidence>
<dbReference type="InterPro" id="IPR002376">
    <property type="entry name" value="Formyl_transf_N"/>
</dbReference>
<reference evidence="2 3" key="1">
    <citation type="journal article" date="2016" name="Nat. Commun.">
        <title>Thousands of microbial genomes shed light on interconnected biogeochemical processes in an aquifer system.</title>
        <authorList>
            <person name="Anantharaman K."/>
            <person name="Brown C.T."/>
            <person name="Hug L.A."/>
            <person name="Sharon I."/>
            <person name="Castelle C.J."/>
            <person name="Probst A.J."/>
            <person name="Thomas B.C."/>
            <person name="Singh A."/>
            <person name="Wilkins M.J."/>
            <person name="Karaoz U."/>
            <person name="Brodie E.L."/>
            <person name="Williams K.H."/>
            <person name="Hubbard S.S."/>
            <person name="Banfield J.F."/>
        </authorList>
    </citation>
    <scope>NUCLEOTIDE SEQUENCE [LARGE SCALE GENOMIC DNA]</scope>
</reference>
<evidence type="ECO:0000313" key="3">
    <source>
        <dbReference type="Proteomes" id="UP000177652"/>
    </source>
</evidence>
<sequence length="262" mass="29551">MGIVFITIYGDSEKAFANALHKETGRGVDLVLFEKPKPRKLAGRFRSMLAAARAGTLIREVWYGILLRLRRETGSVIRYFRESSPFESSPGYDPETLEVEDINSEETRAILERLSPDLIMVLGGSVLRHPVIQTAKKVVNLHMGLSPHYRGAVANQFAVLRRDAGRIGNTIHYVTNGVDTGDIIARIQADTTKPPGEMFRELNYETRKKYIDIAKRILAGEDVPAQKQDTATGDFFSLSKWTNEARYGVVSHILQWEREGRF</sequence>
<evidence type="ECO:0000259" key="1">
    <source>
        <dbReference type="Pfam" id="PF00551"/>
    </source>
</evidence>
<dbReference type="Gene3D" id="3.40.50.170">
    <property type="entry name" value="Formyl transferase, N-terminal domain"/>
    <property type="match status" value="1"/>
</dbReference>
<dbReference type="STRING" id="1798497.A3D71_00605"/>
<dbReference type="SUPFAM" id="SSF53328">
    <property type="entry name" value="Formyltransferase"/>
    <property type="match status" value="1"/>
</dbReference>
<feature type="domain" description="Formyl transferase N-terminal" evidence="1">
    <location>
        <begin position="97"/>
        <end position="188"/>
    </location>
</feature>
<organism evidence="2 3">
    <name type="scientific">Candidatus Kaiserbacteria bacterium RIFCSPHIGHO2_02_FULL_55_20</name>
    <dbReference type="NCBI Taxonomy" id="1798497"/>
    <lineage>
        <taxon>Bacteria</taxon>
        <taxon>Candidatus Kaiseribacteriota</taxon>
    </lineage>
</organism>
<dbReference type="Proteomes" id="UP000177652">
    <property type="component" value="Unassembled WGS sequence"/>
</dbReference>
<dbReference type="InterPro" id="IPR036477">
    <property type="entry name" value="Formyl_transf_N_sf"/>
</dbReference>
<accession>A0A1F6DWY4</accession>
<protein>
    <recommendedName>
        <fullName evidence="1">Formyl transferase N-terminal domain-containing protein</fullName>
    </recommendedName>
</protein>
<dbReference type="EMBL" id="MFLK01000029">
    <property type="protein sequence ID" value="OGG65857.1"/>
    <property type="molecule type" value="Genomic_DNA"/>
</dbReference>
<dbReference type="Pfam" id="PF00551">
    <property type="entry name" value="Formyl_trans_N"/>
    <property type="match status" value="1"/>
</dbReference>
<proteinExistence type="predicted"/>
<gene>
    <name evidence="2" type="ORF">A3D71_00605</name>
</gene>
<dbReference type="AlphaFoldDB" id="A0A1F6DWY4"/>
<comment type="caution">
    <text evidence="2">The sequence shown here is derived from an EMBL/GenBank/DDBJ whole genome shotgun (WGS) entry which is preliminary data.</text>
</comment>